<evidence type="ECO:0000259" key="2">
    <source>
        <dbReference type="PROSITE" id="PS50943"/>
    </source>
</evidence>
<dbReference type="CDD" id="cd00093">
    <property type="entry name" value="HTH_XRE"/>
    <property type="match status" value="1"/>
</dbReference>
<protein>
    <submittedName>
        <fullName evidence="3">Helix-turn-helix domain-containing protein</fullName>
    </submittedName>
</protein>
<sequence>MNTTRIAELRRARGWTQERLAATSTVAVRTIQRLEAGADASLETLSLLADALGVTVSELFDSVEDERFADSVRDLDERTAGQRAARKRVEDGWEHLFNGVGVIISIVATILLVTRVTGWAVLLVPGIYWAGIRMLFESAKATWLDPRLDARFPLTAPRLG</sequence>
<dbReference type="PROSITE" id="PS50943">
    <property type="entry name" value="HTH_CROC1"/>
    <property type="match status" value="1"/>
</dbReference>
<dbReference type="AlphaFoldDB" id="A0A7X6KW34"/>
<keyword evidence="1" id="KW-0812">Transmembrane</keyword>
<dbReference type="RefSeq" id="WP_168630296.1">
    <property type="nucleotide sequence ID" value="NZ_BONL01000023.1"/>
</dbReference>
<dbReference type="GO" id="GO:0003677">
    <property type="term" value="F:DNA binding"/>
    <property type="evidence" value="ECO:0007669"/>
    <property type="project" value="InterPro"/>
</dbReference>
<proteinExistence type="predicted"/>
<evidence type="ECO:0000313" key="3">
    <source>
        <dbReference type="EMBL" id="NKY23190.1"/>
    </source>
</evidence>
<name>A0A7X6KW34_9CELL</name>
<dbReference type="SMART" id="SM00530">
    <property type="entry name" value="HTH_XRE"/>
    <property type="match status" value="1"/>
</dbReference>
<dbReference type="Proteomes" id="UP000581206">
    <property type="component" value="Unassembled WGS sequence"/>
</dbReference>
<keyword evidence="4" id="KW-1185">Reference proteome</keyword>
<reference evidence="3 4" key="1">
    <citation type="submission" date="2020-04" db="EMBL/GenBank/DDBJ databases">
        <title>MicrobeNet Type strains.</title>
        <authorList>
            <person name="Nicholson A.C."/>
        </authorList>
    </citation>
    <scope>NUCLEOTIDE SEQUENCE [LARGE SCALE GENOMIC DNA]</scope>
    <source>
        <strain evidence="3 4">ATCC BAA-788</strain>
    </source>
</reference>
<keyword evidence="1" id="KW-0472">Membrane</keyword>
<organism evidence="3 4">
    <name type="scientific">Cellulomonas denverensis</name>
    <dbReference type="NCBI Taxonomy" id="264297"/>
    <lineage>
        <taxon>Bacteria</taxon>
        <taxon>Bacillati</taxon>
        <taxon>Actinomycetota</taxon>
        <taxon>Actinomycetes</taxon>
        <taxon>Micrococcales</taxon>
        <taxon>Cellulomonadaceae</taxon>
        <taxon>Cellulomonas</taxon>
    </lineage>
</organism>
<comment type="caution">
    <text evidence="3">The sequence shown here is derived from an EMBL/GenBank/DDBJ whole genome shotgun (WGS) entry which is preliminary data.</text>
</comment>
<gene>
    <name evidence="3" type="ORF">HGA03_11005</name>
</gene>
<accession>A0A7X6KW34</accession>
<keyword evidence="1" id="KW-1133">Transmembrane helix</keyword>
<feature type="transmembrane region" description="Helical" evidence="1">
    <location>
        <begin position="96"/>
        <end position="113"/>
    </location>
</feature>
<dbReference type="InterPro" id="IPR010982">
    <property type="entry name" value="Lambda_DNA-bd_dom_sf"/>
</dbReference>
<feature type="domain" description="HTH cro/C1-type" evidence="2">
    <location>
        <begin position="6"/>
        <end position="59"/>
    </location>
</feature>
<dbReference type="SUPFAM" id="SSF47413">
    <property type="entry name" value="lambda repressor-like DNA-binding domains"/>
    <property type="match status" value="1"/>
</dbReference>
<evidence type="ECO:0000313" key="4">
    <source>
        <dbReference type="Proteomes" id="UP000581206"/>
    </source>
</evidence>
<dbReference type="Pfam" id="PF01381">
    <property type="entry name" value="HTH_3"/>
    <property type="match status" value="1"/>
</dbReference>
<dbReference type="EMBL" id="JAAXOX010000004">
    <property type="protein sequence ID" value="NKY23190.1"/>
    <property type="molecule type" value="Genomic_DNA"/>
</dbReference>
<dbReference type="Gene3D" id="1.10.260.40">
    <property type="entry name" value="lambda repressor-like DNA-binding domains"/>
    <property type="match status" value="1"/>
</dbReference>
<evidence type="ECO:0000256" key="1">
    <source>
        <dbReference type="SAM" id="Phobius"/>
    </source>
</evidence>
<dbReference type="InterPro" id="IPR001387">
    <property type="entry name" value="Cro/C1-type_HTH"/>
</dbReference>